<feature type="region of interest" description="Disordered" evidence="1">
    <location>
        <begin position="1"/>
        <end position="160"/>
    </location>
</feature>
<feature type="compositionally biased region" description="Basic and acidic residues" evidence="1">
    <location>
        <begin position="1410"/>
        <end position="1419"/>
    </location>
</feature>
<feature type="compositionally biased region" description="Basic and acidic residues" evidence="1">
    <location>
        <begin position="90"/>
        <end position="101"/>
    </location>
</feature>
<feature type="region of interest" description="Disordered" evidence="1">
    <location>
        <begin position="1041"/>
        <end position="1084"/>
    </location>
</feature>
<feature type="region of interest" description="Disordered" evidence="1">
    <location>
        <begin position="1980"/>
        <end position="2134"/>
    </location>
</feature>
<gene>
    <name evidence="2" type="ORF">PMIN01_06740</name>
</gene>
<feature type="compositionally biased region" description="Basic and acidic residues" evidence="1">
    <location>
        <begin position="218"/>
        <end position="231"/>
    </location>
</feature>
<dbReference type="EMBL" id="WJXW01000006">
    <property type="protein sequence ID" value="KAF9735335.1"/>
    <property type="molecule type" value="Genomic_DNA"/>
</dbReference>
<reference evidence="2" key="1">
    <citation type="journal article" date="2020" name="Mol. Plant Microbe Interact.">
        <title>Genome Sequence of the Biocontrol Agent Coniothyrium minitans strain Conio (IMI 134523).</title>
        <authorList>
            <person name="Patel D."/>
            <person name="Shittu T.A."/>
            <person name="Baroncelli R."/>
            <person name="Muthumeenakshi S."/>
            <person name="Osborne T.H."/>
            <person name="Janganan T.K."/>
            <person name="Sreenivasaprasad S."/>
        </authorList>
    </citation>
    <scope>NUCLEOTIDE SEQUENCE</scope>
    <source>
        <strain evidence="2">Conio</strain>
    </source>
</reference>
<feature type="compositionally biased region" description="Low complexity" evidence="1">
    <location>
        <begin position="1"/>
        <end position="21"/>
    </location>
</feature>
<feature type="region of interest" description="Disordered" evidence="1">
    <location>
        <begin position="1891"/>
        <end position="1948"/>
    </location>
</feature>
<organism evidence="2 3">
    <name type="scientific">Paraphaeosphaeria minitans</name>
    <dbReference type="NCBI Taxonomy" id="565426"/>
    <lineage>
        <taxon>Eukaryota</taxon>
        <taxon>Fungi</taxon>
        <taxon>Dikarya</taxon>
        <taxon>Ascomycota</taxon>
        <taxon>Pezizomycotina</taxon>
        <taxon>Dothideomycetes</taxon>
        <taxon>Pleosporomycetidae</taxon>
        <taxon>Pleosporales</taxon>
        <taxon>Massarineae</taxon>
        <taxon>Didymosphaeriaceae</taxon>
        <taxon>Paraphaeosphaeria</taxon>
    </lineage>
</organism>
<feature type="compositionally biased region" description="Polar residues" evidence="1">
    <location>
        <begin position="375"/>
        <end position="400"/>
    </location>
</feature>
<dbReference type="Proteomes" id="UP000756921">
    <property type="component" value="Unassembled WGS sequence"/>
</dbReference>
<feature type="compositionally biased region" description="Basic residues" evidence="1">
    <location>
        <begin position="641"/>
        <end position="651"/>
    </location>
</feature>
<feature type="region of interest" description="Disordered" evidence="1">
    <location>
        <begin position="1326"/>
        <end position="1359"/>
    </location>
</feature>
<feature type="compositionally biased region" description="Pro residues" evidence="1">
    <location>
        <begin position="145"/>
        <end position="156"/>
    </location>
</feature>
<sequence>MRRGTGLSAPSSGPTTSGPATRGKRPIDELSARAPRGIIEQPQPSLLRTLESQSQPLPPPDSLAAPQTPSRRSKSPSYLKGKNPYGRILDNVEHPYRERRTPAPGPPSQLGSNMGGRPRTSGSFKFVTRPTPPPAPERKVSVDRPPTPPPLPPARPPQNMFSVKDAKTFFETKASESRKNSAFPTAGSAIAEGASADSRIKQQLHKVGSGMRTTGGGEEARPAKETTRREVSGAALPLPRPSTEVVERGKSTLRTNPFTRVKADDVKPKVVVRTATQTNTGERPARRRNSAVRSTEVAERSNSDSSYAAETSVLERTRSANVFTQPKPQAQPLKGVQRSVQWNQLNELSEAAGTDSIHSEQPSASDKTVRRHWIQKSSTAETDKVSPSNVSKQAGQAHRSQTSHHVRRFGTATGNQGVTLRQDPVPERQPNTRRNRRQESRSAPIDQDSDANKSVQRSRRRSTVSEPEDVDIDLETHVHNFGEPQPTIEKLEEIAAKNLSHDGSSSNHSLTRRTSAQAIVMSVNDGAEEGYYYIEVPEHVDCRGGYGRRKTQDFGFPGARTHIKPRSTFRAYKAPLQSPGNWIKRACGHFSTISAIEPREEAAKVPCSQCRATSLPIPTTSKHHRSRRRAAIDSSSSSSQRSKKGSRCRRKHHSECISGDKCGDTFAQDLGYVIDSILQEHQHTLQNVIDNMKFSQPNLAQLGRVSEDLGKRCKPACRNVCQRPVCNDVCQAYQPVQQLGPNMNDALPSLRESVKFASELVELVKSAADDLGVDLDQKYTAEDDAKFKAAPVEHSLARSPVSKRSSALKPVVEKLEGEGFHSPVMREATGIESEETQENEDAWLQRTRRQLTQLSETRSQLMNELDTIVDLGVHLDERRRSSTYIEPIERAFSKVYTGISSKSTRLHNKSVDYIFEEVPRMIDQEINERRLSRVLTRISTQSLQMPMISHCVLEVEAIPPEEIHTIEDNLQAPVVRKATKRRPTERISSPELKLEAKDFQPPVACRVTTRRPTEMVPSPTPEVEDNQFQFPVVRKVTTRRPIEGVPTPDPEIEDDDFQPPVVRKEPTRQPTELDSVIRRATTGPPTQLERILSVVQDPVPPVLSRTATEVVDLIASRSSSIQSHSSAPEVGMVRRQTTTEVLDESRLSSRRGTPARTATGLTDITISSIEPLDFASTEQAQDPPVMRAAVASPIVSCAPACALTCMPTRRSTLSSRGSTPSPQTPSQESPPEVHPLKRIMREPTISPPPPSPEESPEIHLVERISREPTLLSTKTTAIPRQAPADISRHSTHKLIAQAEMKPTRVPTERAPLEEGEPVKGRATGVSRLGTADQDPTGLIQRNVEPDTEADRSFFPSTQSSVLDEQLTALDVYHYSPAPSLPDQSQEPSRAATCRETTRSRRQSTTEDIPPDEKSLRIQDEPIASYSLGVSSRQPSVFAPERSPTPAVNEAELVLHETLAAPVTRIAERPTLPDKELPEKEPRRPDGPPMANISRDPQSLAPPIGRVATTTPERRRSMIPRVLTVPTEKQRKPSSAAPGIFAPPTDFAPRKILPAGRKRKARKSVYGVNLPPDQQRPPAPEYPVRDTPTWTKPDMQTPPPKPKEQPAAKPKRGFFGFGSKPKAEPQPLSHDTHQDILGERYKGQEGMKLRPQDGPSSSQEKLPHSSPSTPLLPDKRQYSPGRTIITQDSHTRFPTDETPILDHEQRLFDNMPIRNLHEPTGSLLPGRTTPLATKLVCDPFVARRRNPCAINLKRKKIFVTKRRPLLGMRRLHLFVGRQLTNSTLARRQFRKRLQGQSLSAGVLNAGRKGKIRRNVAVLGAGLQGCGIRKLLRRKAAKLNACQPKQAQVVVQVGRRNEMQKSNVEAQPHKSVKRHKQWRACDEILDMSSPTLVPEMTTHDWGQGYAQSRPQRRSERERQLVQTRLQKHPRSERRRAEREETPMDARQQRTAYDLQEIHGIREGGFPGGQAMQLVLMTSQDPSVVQRPLRQDRAAHSAKPRRRQSPPNHCRGIEVSSRSFRESERYRGQQRKPHDRSTGERSRETLGRDLDTNNSSYTFQSRRRAQRQRQSNRIEDQEYYRERPPEQMYRAVARQSQTPGYPYQNRQQRMMHDYSPQRSSALTPSEEIPSSPRARHPGLHLEQDRRAFGDEEISLSLQREMGRMREGRKRYEGEMLERGQMTELDSQGKMVEASRRDFGRRRVLEQRLWEGKE</sequence>
<dbReference type="OrthoDB" id="270171at2759"/>
<evidence type="ECO:0000256" key="1">
    <source>
        <dbReference type="SAM" id="MobiDB-lite"/>
    </source>
</evidence>
<feature type="compositionally biased region" description="Basic and acidic residues" evidence="1">
    <location>
        <begin position="1932"/>
        <end position="1945"/>
    </location>
</feature>
<feature type="compositionally biased region" description="Basic and acidic residues" evidence="1">
    <location>
        <begin position="2032"/>
        <end position="2048"/>
    </location>
</feature>
<feature type="compositionally biased region" description="Basic and acidic residues" evidence="1">
    <location>
        <begin position="2069"/>
        <end position="2082"/>
    </location>
</feature>
<feature type="compositionally biased region" description="Polar residues" evidence="1">
    <location>
        <begin position="2091"/>
        <end position="2105"/>
    </location>
</feature>
<evidence type="ECO:0000313" key="2">
    <source>
        <dbReference type="EMBL" id="KAF9735335.1"/>
    </source>
</evidence>
<accession>A0A9P6GJ30</accession>
<feature type="region of interest" description="Disordered" evidence="1">
    <location>
        <begin position="350"/>
        <end position="474"/>
    </location>
</feature>
<name>A0A9P6GJ30_9PLEO</name>
<evidence type="ECO:0000313" key="3">
    <source>
        <dbReference type="Proteomes" id="UP000756921"/>
    </source>
</evidence>
<feature type="compositionally biased region" description="Basic and acidic residues" evidence="1">
    <location>
        <begin position="1465"/>
        <end position="1485"/>
    </location>
</feature>
<protein>
    <submittedName>
        <fullName evidence="2">Uncharacterized protein</fullName>
    </submittedName>
</protein>
<feature type="region of interest" description="Disordered" evidence="1">
    <location>
        <begin position="1374"/>
        <end position="1631"/>
    </location>
</feature>
<feature type="region of interest" description="Disordered" evidence="1">
    <location>
        <begin position="1645"/>
        <end position="1677"/>
    </location>
</feature>
<comment type="caution">
    <text evidence="2">The sequence shown here is derived from an EMBL/GenBank/DDBJ whole genome shotgun (WGS) entry which is preliminary data.</text>
</comment>
<feature type="region of interest" description="Disordered" evidence="1">
    <location>
        <begin position="206"/>
        <end position="255"/>
    </location>
</feature>
<feature type="region of interest" description="Disordered" evidence="1">
    <location>
        <begin position="274"/>
        <end position="312"/>
    </location>
</feature>
<feature type="compositionally biased region" description="Low complexity" evidence="1">
    <location>
        <begin position="1210"/>
        <end position="1230"/>
    </location>
</feature>
<feature type="region of interest" description="Disordered" evidence="1">
    <location>
        <begin position="616"/>
        <end position="651"/>
    </location>
</feature>
<proteinExistence type="predicted"/>
<feature type="region of interest" description="Disordered" evidence="1">
    <location>
        <begin position="1210"/>
        <end position="1235"/>
    </location>
</feature>
<keyword evidence="3" id="KW-1185">Reference proteome</keyword>